<dbReference type="EMBL" id="ONZQ02000001">
    <property type="protein sequence ID" value="SPN97658.1"/>
    <property type="molecule type" value="Genomic_DNA"/>
</dbReference>
<feature type="domain" description="FAD-binding FR-type" evidence="8">
    <location>
        <begin position="106"/>
        <end position="222"/>
    </location>
</feature>
<dbReference type="SUPFAM" id="SSF52343">
    <property type="entry name" value="Ferredoxin reductase-like, C-terminal NADP-linked domain"/>
    <property type="match status" value="1"/>
</dbReference>
<keyword evidence="3 6" id="KW-0285">Flavoprotein</keyword>
<comment type="caution">
    <text evidence="9">The sequence shown here is derived from an EMBL/GenBank/DDBJ whole genome shotgun (WGS) entry which is preliminary data.</text>
</comment>
<reference evidence="9" key="1">
    <citation type="submission" date="2018-03" db="EMBL/GenBank/DDBJ databases">
        <authorList>
            <person name="Guldener U."/>
        </authorList>
    </citation>
    <scope>NUCLEOTIDE SEQUENCE</scope>
</reference>
<evidence type="ECO:0000256" key="5">
    <source>
        <dbReference type="ARBA" id="ARBA00023002"/>
    </source>
</evidence>
<dbReference type="Proteomes" id="UP001187682">
    <property type="component" value="Unassembled WGS sequence"/>
</dbReference>
<dbReference type="PANTHER" id="PTHR19370">
    <property type="entry name" value="NADH-CYTOCHROME B5 REDUCTASE"/>
    <property type="match status" value="1"/>
</dbReference>
<evidence type="ECO:0000256" key="2">
    <source>
        <dbReference type="ARBA" id="ARBA00006105"/>
    </source>
</evidence>
<dbReference type="GO" id="GO:0016020">
    <property type="term" value="C:membrane"/>
    <property type="evidence" value="ECO:0007669"/>
    <property type="project" value="UniProtKB-SubCell"/>
</dbReference>
<evidence type="ECO:0000256" key="6">
    <source>
        <dbReference type="PIRSR" id="PIRSR601834-1"/>
    </source>
</evidence>
<feature type="region of interest" description="Disordered" evidence="7">
    <location>
        <begin position="53"/>
        <end position="75"/>
    </location>
</feature>
<dbReference type="InterPro" id="IPR001834">
    <property type="entry name" value="CBR-like"/>
</dbReference>
<keyword evidence="10" id="KW-1185">Reference proteome</keyword>
<dbReference type="InterPro" id="IPR039261">
    <property type="entry name" value="FNR_nucleotide-bd"/>
</dbReference>
<name>A0AAE8MQZ0_9PEZI</name>
<feature type="compositionally biased region" description="Low complexity" evidence="7">
    <location>
        <begin position="57"/>
        <end position="69"/>
    </location>
</feature>
<dbReference type="InterPro" id="IPR017938">
    <property type="entry name" value="Riboflavin_synthase-like_b-brl"/>
</dbReference>
<comment type="similarity">
    <text evidence="2">Belongs to the flavoprotein pyridine nucleotide cytochrome reductase family.</text>
</comment>
<evidence type="ECO:0000256" key="3">
    <source>
        <dbReference type="ARBA" id="ARBA00022630"/>
    </source>
</evidence>
<accession>A0AAE8MQZ0</accession>
<evidence type="ECO:0000313" key="9">
    <source>
        <dbReference type="EMBL" id="SPN97658.1"/>
    </source>
</evidence>
<evidence type="ECO:0000259" key="8">
    <source>
        <dbReference type="PROSITE" id="PS51384"/>
    </source>
</evidence>
<dbReference type="SUPFAM" id="SSF63380">
    <property type="entry name" value="Riboflavin synthase domain-like"/>
    <property type="match status" value="1"/>
</dbReference>
<feature type="binding site" evidence="6">
    <location>
        <position position="166"/>
    </location>
    <ligand>
        <name>FAD</name>
        <dbReference type="ChEBI" id="CHEBI:57692"/>
    </ligand>
</feature>
<dbReference type="InterPro" id="IPR017927">
    <property type="entry name" value="FAD-bd_FR_type"/>
</dbReference>
<dbReference type="GO" id="GO:0005739">
    <property type="term" value="C:mitochondrion"/>
    <property type="evidence" value="ECO:0007669"/>
    <property type="project" value="TreeGrafter"/>
</dbReference>
<feature type="binding site" evidence="6">
    <location>
        <position position="164"/>
    </location>
    <ligand>
        <name>FAD</name>
        <dbReference type="ChEBI" id="CHEBI:57692"/>
    </ligand>
</feature>
<evidence type="ECO:0000313" key="10">
    <source>
        <dbReference type="Proteomes" id="UP001187682"/>
    </source>
</evidence>
<feature type="binding site" evidence="6">
    <location>
        <position position="197"/>
    </location>
    <ligand>
        <name>FAD</name>
        <dbReference type="ChEBI" id="CHEBI:57692"/>
    </ligand>
</feature>
<feature type="binding site" evidence="6">
    <location>
        <position position="196"/>
    </location>
    <ligand>
        <name>FAD</name>
        <dbReference type="ChEBI" id="CHEBI:57692"/>
    </ligand>
</feature>
<sequence length="441" mass="47906">MKEAYHVARPRLAALSLPGRNPRAISYLPRPGQGRIRTQAQALIRVQAQLRARTQSTLTGTNTNTNTGTPRPKRSRLLPKLILAGALSALAYYLLQPDKARTLNPTRFVPYTVTSKSPVSPTSFIISLRPQHPSPSLPYLTPAGSWWDFQWSVQVKQPEIQIQREYTPLPPPAADDDGSRPDELRFFVRKVEGGEVSSYLSRKAEGDTVELRLGERGFAFNYLDRREKSEVVCLAGGTGVATAMQVAHAVLGDPSRVHPDTRVRILWAVRRRSDVQSSPPPPPRGGTKSQGGTLEGDVDGATPITRELLAMKARYGKALEVRLAVDEEGTDFGPSDLRDALALPAKAGRGVRPRYSAELPPVIAAACAENAPSVPERLPPGAAPANLRRPVFVCGPEGFVERYAGRLVRDAAGGVWRTGGLLGDLNARYGNGEAWLVLGFP</sequence>
<protein>
    <recommendedName>
        <fullName evidence="8">FAD-binding FR-type domain-containing protein</fullName>
    </recommendedName>
</protein>
<evidence type="ECO:0000256" key="1">
    <source>
        <dbReference type="ARBA" id="ARBA00001974"/>
    </source>
</evidence>
<dbReference type="Gene3D" id="2.40.30.10">
    <property type="entry name" value="Translation factors"/>
    <property type="match status" value="1"/>
</dbReference>
<keyword evidence="5" id="KW-0560">Oxidoreductase</keyword>
<dbReference type="PANTHER" id="PTHR19370:SF189">
    <property type="entry name" value="CYTOCHROME C MITOCHONDRIAL IMPORT FACTOR CYC2"/>
    <property type="match status" value="1"/>
</dbReference>
<dbReference type="GO" id="GO:0016491">
    <property type="term" value="F:oxidoreductase activity"/>
    <property type="evidence" value="ECO:0007669"/>
    <property type="project" value="UniProtKB-KW"/>
</dbReference>
<proteinExistence type="inferred from homology"/>
<keyword evidence="4 6" id="KW-0274">FAD</keyword>
<feature type="region of interest" description="Disordered" evidence="7">
    <location>
        <begin position="269"/>
        <end position="300"/>
    </location>
</feature>
<gene>
    <name evidence="9" type="ORF">DNG_01171</name>
</gene>
<evidence type="ECO:0000256" key="4">
    <source>
        <dbReference type="ARBA" id="ARBA00022827"/>
    </source>
</evidence>
<dbReference type="AlphaFoldDB" id="A0AAE8MQZ0"/>
<comment type="cofactor">
    <cofactor evidence="1 6">
        <name>FAD</name>
        <dbReference type="ChEBI" id="CHEBI:57692"/>
    </cofactor>
</comment>
<dbReference type="Gene3D" id="3.40.50.80">
    <property type="entry name" value="Nucleotide-binding domain of ferredoxin-NADP reductase (FNR) module"/>
    <property type="match status" value="1"/>
</dbReference>
<dbReference type="PROSITE" id="PS51384">
    <property type="entry name" value="FAD_FR"/>
    <property type="match status" value="1"/>
</dbReference>
<evidence type="ECO:0000256" key="7">
    <source>
        <dbReference type="SAM" id="MobiDB-lite"/>
    </source>
</evidence>
<organism evidence="9 10">
    <name type="scientific">Cephalotrichum gorgonifer</name>
    <dbReference type="NCBI Taxonomy" id="2041049"/>
    <lineage>
        <taxon>Eukaryota</taxon>
        <taxon>Fungi</taxon>
        <taxon>Dikarya</taxon>
        <taxon>Ascomycota</taxon>
        <taxon>Pezizomycotina</taxon>
        <taxon>Sordariomycetes</taxon>
        <taxon>Hypocreomycetidae</taxon>
        <taxon>Microascales</taxon>
        <taxon>Microascaceae</taxon>
        <taxon>Cephalotrichum</taxon>
    </lineage>
</organism>
<dbReference type="CDD" id="cd06183">
    <property type="entry name" value="cyt_b5_reduct_like"/>
    <property type="match status" value="1"/>
</dbReference>